<keyword evidence="2" id="KW-1015">Disulfide bond</keyword>
<dbReference type="InterPro" id="IPR003420">
    <property type="entry name" value="Meth_DH_bsu"/>
</dbReference>
<dbReference type="AlphaFoldDB" id="A0AAN0VEX7"/>
<dbReference type="GeneID" id="69744609"/>
<dbReference type="Pfam" id="PF02315">
    <property type="entry name" value="MDH"/>
    <property type="match status" value="1"/>
</dbReference>
<comment type="catalytic activity">
    <reaction evidence="1">
        <text>2 Fe(III)-[cytochrome cL] + a primary alcohol = 2 Fe(II)-[cytochrome cL] + an aldehyde + 2 H(+)</text>
        <dbReference type="Rhea" id="RHEA:51004"/>
        <dbReference type="Rhea" id="RHEA-COMP:12863"/>
        <dbReference type="Rhea" id="RHEA-COMP:12864"/>
        <dbReference type="ChEBI" id="CHEBI:15378"/>
        <dbReference type="ChEBI" id="CHEBI:15734"/>
        <dbReference type="ChEBI" id="CHEBI:17478"/>
        <dbReference type="ChEBI" id="CHEBI:29033"/>
        <dbReference type="ChEBI" id="CHEBI:29034"/>
        <dbReference type="EC" id="1.1.2.7"/>
    </reaction>
</comment>
<dbReference type="PIRSF" id="PIRSF029163">
    <property type="entry name" value="Meth_DH_beta"/>
    <property type="match status" value="1"/>
</dbReference>
<dbReference type="Gene3D" id="4.10.160.10">
    <property type="entry name" value="Methanol dehydrogenase, beta subunit"/>
    <property type="match status" value="1"/>
</dbReference>
<feature type="disulfide bond" evidence="2">
    <location>
        <begin position="33"/>
        <end position="39"/>
    </location>
</feature>
<reference evidence="5" key="1">
    <citation type="submission" date="2012-06" db="EMBL/GenBank/DDBJ databases">
        <title>Genome analysis of multiple Granulibacter bethesdensis isolates demonstrates substantial genome diversity.</title>
        <authorList>
            <person name="Greenberg D.E."/>
            <person name="Porcella S.F."/>
            <person name="Zarember K."/>
            <person name="Zelazny A.M."/>
            <person name="Bruno D."/>
            <person name="Martens C."/>
            <person name="Barbian K.D."/>
            <person name="Jaske E."/>
            <person name="Holland S.M."/>
        </authorList>
    </citation>
    <scope>NUCLEOTIDE SEQUENCE [LARGE SCALE GENOMIC DNA]</scope>
    <source>
        <strain evidence="5">CGDNIH3</strain>
    </source>
</reference>
<evidence type="ECO:0000313" key="4">
    <source>
        <dbReference type="EMBL" id="AHJ62113.1"/>
    </source>
</evidence>
<proteinExistence type="inferred from homology"/>
<keyword evidence="1" id="KW-0560">Oxidoreductase</keyword>
<keyword evidence="3" id="KW-0732">Signal</keyword>
<keyword evidence="1" id="KW-0485">Methanol utilization</keyword>
<evidence type="ECO:0000256" key="3">
    <source>
        <dbReference type="SAM" id="SignalP"/>
    </source>
</evidence>
<dbReference type="KEGG" id="gbh:GbCGDNIH2_0347"/>
<evidence type="ECO:0000256" key="1">
    <source>
        <dbReference type="PIRNR" id="PIRNR029163"/>
    </source>
</evidence>
<dbReference type="Proteomes" id="UP000019438">
    <property type="component" value="Chromosome"/>
</dbReference>
<dbReference type="RefSeq" id="WP_011631055.1">
    <property type="nucleotide sequence ID" value="NZ_CP003181.2"/>
</dbReference>
<dbReference type="SUPFAM" id="SSF48666">
    <property type="entry name" value="Methanol dehydrogenase subunit"/>
    <property type="match status" value="1"/>
</dbReference>
<protein>
    <recommendedName>
        <fullName evidence="1">Methanol dehydrogenase [cytochrome c] subunit 2</fullName>
        <ecNumber evidence="1">1.1.2.7</ecNumber>
    </recommendedName>
    <alternativeName>
        <fullName evidence="1">MDH small subunit beta</fullName>
    </alternativeName>
    <alternativeName>
        <fullName evidence="1">MDH-associated peptide</fullName>
    </alternativeName>
    <alternativeName>
        <fullName evidence="1">MEDH</fullName>
    </alternativeName>
</protein>
<name>A0AAN0VEX7_9PROT</name>
<dbReference type="InterPro" id="IPR036557">
    <property type="entry name" value="Meth_DH_bsu_sf"/>
</dbReference>
<evidence type="ECO:0000313" key="5">
    <source>
        <dbReference type="Proteomes" id="UP000019438"/>
    </source>
</evidence>
<comment type="similarity">
    <text evidence="1">Belongs to the methanol dehydrogenase subunit 2 family.</text>
</comment>
<dbReference type="GO" id="GO:0004022">
    <property type="term" value="F:alcohol dehydrogenase (NAD+) activity"/>
    <property type="evidence" value="ECO:0007669"/>
    <property type="project" value="UniProtKB-UniRule"/>
</dbReference>
<organism evidence="4 5">
    <name type="scientific">Granulibacter bethesdensis</name>
    <dbReference type="NCBI Taxonomy" id="364410"/>
    <lineage>
        <taxon>Bacteria</taxon>
        <taxon>Pseudomonadati</taxon>
        <taxon>Pseudomonadota</taxon>
        <taxon>Alphaproteobacteria</taxon>
        <taxon>Acetobacterales</taxon>
        <taxon>Acetobacteraceae</taxon>
        <taxon>Granulibacter</taxon>
    </lineage>
</organism>
<dbReference type="KEGG" id="gbc:GbCGDNIH3_0347"/>
<feature type="chain" id="PRO_5042927610" description="Methanol dehydrogenase [cytochrome c] subunit 2" evidence="3">
    <location>
        <begin position="27"/>
        <end position="103"/>
    </location>
</feature>
<comment type="function">
    <text evidence="1">Catalyzes the oxidation of primary alcohols including methanol.</text>
</comment>
<dbReference type="GO" id="GO:0052933">
    <property type="term" value="F:alcohol dehydrogenase (cytochrome c(L)) activity"/>
    <property type="evidence" value="ECO:0007669"/>
    <property type="project" value="UniProtKB-UniRule"/>
</dbReference>
<accession>A0AAN0VEX7</accession>
<gene>
    <name evidence="4" type="ORF">GbCGDNIH3_0347</name>
</gene>
<dbReference type="GO" id="GO:0015946">
    <property type="term" value="P:methanol oxidation"/>
    <property type="evidence" value="ECO:0007669"/>
    <property type="project" value="UniProtKB-UniRule"/>
</dbReference>
<sequence>MFKRIIQGTLAAALIAGAAGASVAHAAYDGTHCKAPGVCWEPEPGYPAILKGSKYDPHHDPKELAKQQAALDAQEARNKLRVENFVKTGKFEFDVNKLQGQGN</sequence>
<feature type="signal peptide" evidence="3">
    <location>
        <begin position="1"/>
        <end position="26"/>
    </location>
</feature>
<dbReference type="EMBL" id="CP003181">
    <property type="protein sequence ID" value="AHJ62113.1"/>
    <property type="molecule type" value="Genomic_DNA"/>
</dbReference>
<dbReference type="EC" id="1.1.2.7" evidence="1"/>
<evidence type="ECO:0000256" key="2">
    <source>
        <dbReference type="PIRSR" id="PIRSR029163-50"/>
    </source>
</evidence>
<comment type="subunit">
    <text evidence="1">Heterotetramer composed of 2 alpha and 2 beta subunits.</text>
</comment>